<evidence type="ECO:0000313" key="2">
    <source>
        <dbReference type="EMBL" id="TKV77881.1"/>
    </source>
</evidence>
<comment type="caution">
    <text evidence="2">The sequence shown here is derived from an EMBL/GenBank/DDBJ whole genome shotgun (WGS) entry which is preliminary data.</text>
</comment>
<dbReference type="RefSeq" id="WP_137482146.1">
    <property type="nucleotide sequence ID" value="NZ_SZZP01000020.1"/>
</dbReference>
<dbReference type="Proteomes" id="UP000305095">
    <property type="component" value="Unassembled WGS sequence"/>
</dbReference>
<accession>A0A4U6RU82</accession>
<gene>
    <name evidence="2" type="ORF">FDV58_28875</name>
</gene>
<proteinExistence type="predicted"/>
<sequence length="73" mass="8417">MPRYFFDARGLYPDDEGFDWPDQQAAEAEAIRTLGELVKDVVPNRTDVLIELRTEDGPLFRAAFIFETNNPKQ</sequence>
<reference evidence="2 3" key="1">
    <citation type="submission" date="2019-05" db="EMBL/GenBank/DDBJ databases">
        <title>Draft Genome of Bradyrhizobium elkanii strain SEMIA 938, Used in Commercial Inoculants for Lupinus spp. in Brazil.</title>
        <authorList>
            <person name="Hungria M."/>
            <person name="Delamuta J.R.M."/>
            <person name="Ribeiro R.A."/>
            <person name="Nogueira M.A."/>
        </authorList>
    </citation>
    <scope>NUCLEOTIDE SEQUENCE [LARGE SCALE GENOMIC DNA]</scope>
    <source>
        <strain evidence="2 3">Semia 938</strain>
    </source>
</reference>
<dbReference type="EMBL" id="SZZP01000020">
    <property type="protein sequence ID" value="TKV77881.1"/>
    <property type="molecule type" value="Genomic_DNA"/>
</dbReference>
<feature type="domain" description="DUF6894" evidence="1">
    <location>
        <begin position="3"/>
        <end position="64"/>
    </location>
</feature>
<evidence type="ECO:0000259" key="1">
    <source>
        <dbReference type="Pfam" id="PF21834"/>
    </source>
</evidence>
<dbReference type="AlphaFoldDB" id="A0A4U6RU82"/>
<protein>
    <recommendedName>
        <fullName evidence="1">DUF6894 domain-containing protein</fullName>
    </recommendedName>
</protein>
<evidence type="ECO:0000313" key="3">
    <source>
        <dbReference type="Proteomes" id="UP000305095"/>
    </source>
</evidence>
<dbReference type="InterPro" id="IPR054189">
    <property type="entry name" value="DUF6894"/>
</dbReference>
<name>A0A4U6RU82_BRAEL</name>
<organism evidence="2 3">
    <name type="scientific">Bradyrhizobium elkanii</name>
    <dbReference type="NCBI Taxonomy" id="29448"/>
    <lineage>
        <taxon>Bacteria</taxon>
        <taxon>Pseudomonadati</taxon>
        <taxon>Pseudomonadota</taxon>
        <taxon>Alphaproteobacteria</taxon>
        <taxon>Hyphomicrobiales</taxon>
        <taxon>Nitrobacteraceae</taxon>
        <taxon>Bradyrhizobium</taxon>
    </lineage>
</organism>
<dbReference type="Pfam" id="PF21834">
    <property type="entry name" value="DUF6894"/>
    <property type="match status" value="1"/>
</dbReference>